<dbReference type="InterPro" id="IPR008271">
    <property type="entry name" value="Ser/Thr_kinase_AS"/>
</dbReference>
<dbReference type="SMART" id="SM00220">
    <property type="entry name" value="S_TKc"/>
    <property type="match status" value="1"/>
</dbReference>
<dbReference type="InterPro" id="IPR011992">
    <property type="entry name" value="EF-hand-dom_pair"/>
</dbReference>
<keyword evidence="2" id="KW-0723">Serine/threonine-protein kinase</keyword>
<dbReference type="PROSITE" id="PS50011">
    <property type="entry name" value="PROTEIN_KINASE_DOM"/>
    <property type="match status" value="1"/>
</dbReference>
<dbReference type="Gene3D" id="3.30.200.20">
    <property type="entry name" value="Phosphorylase Kinase, domain 1"/>
    <property type="match status" value="1"/>
</dbReference>
<organism evidence="17 18">
    <name type="scientific">Digitaria exilis</name>
    <dbReference type="NCBI Taxonomy" id="1010633"/>
    <lineage>
        <taxon>Eukaryota</taxon>
        <taxon>Viridiplantae</taxon>
        <taxon>Streptophyta</taxon>
        <taxon>Embryophyta</taxon>
        <taxon>Tracheophyta</taxon>
        <taxon>Spermatophyta</taxon>
        <taxon>Magnoliopsida</taxon>
        <taxon>Liliopsida</taxon>
        <taxon>Poales</taxon>
        <taxon>Poaceae</taxon>
        <taxon>PACMAD clade</taxon>
        <taxon>Panicoideae</taxon>
        <taxon>Panicodae</taxon>
        <taxon>Paniceae</taxon>
        <taxon>Anthephorinae</taxon>
        <taxon>Digitaria</taxon>
    </lineage>
</organism>
<feature type="compositionally biased region" description="Pro residues" evidence="14">
    <location>
        <begin position="58"/>
        <end position="71"/>
    </location>
</feature>
<protein>
    <recommendedName>
        <fullName evidence="1">non-specific serine/threonine protein kinase</fullName>
        <ecNumber evidence="1">2.7.11.1</ecNumber>
    </recommendedName>
</protein>
<feature type="domain" description="EF-hand" evidence="16">
    <location>
        <begin position="474"/>
        <end position="509"/>
    </location>
</feature>
<dbReference type="PROSITE" id="PS50222">
    <property type="entry name" value="EF_HAND_2"/>
    <property type="match status" value="4"/>
</dbReference>
<name>A0A834ZVL3_9POAL</name>
<sequence>MGNVCVGSRFTTKNRFFGNFSFWPSPSRSSGTPSNPTTTSRSVPVVQVQPSESDAVRPSPPSPQTTTPPTPIVISEPTPLPQPQPTPPPKGEPDRSPPPPSLSSSSQQPPTAVQQQQQQQQPSKKKAAHIKRISSAGLQVESVLRRKTDNLKDKYSLGRKLGQGQFGTTYLCVDKATGKEYACKSIAKRKLITDEDVEDVRREIQIMHHLAGHPNIIAIRGAYEDAVAVHVVMELCAGGELFDRIVRRGHYTERQAAELARVIVAVVESCHSLGVMHRDLKPENFLFVGNDEDSPLKTIDFGLSMFFRPGEEFTDVVGSPYYVAPEVLKKRYGQEADVWSAGVIIYILLCGVPPFWDSEPWPSVSENAKDLLRKVLIRDPKRRLSAHQVLCHPWLQTIASAPDKPLDSAVLSRLKQFSAMNKLKKMALRVIAENLSEEEIAGLKEMFKMMDTDNSGQINFEELKAGLQRVGANMKESEIYQLMQAADIDNSGTIDYGEFIAATLHLNKVEREDHLFAAFQYFDKDGSGYITADELQQACDEFGIEDVRLEDMIGEVDQDNDGRIDYNEFVAMMQKSTPGFGKKGHQYNLSIGFRDALNKAHS</sequence>
<feature type="domain" description="EF-hand" evidence="16">
    <location>
        <begin position="548"/>
        <end position="579"/>
    </location>
</feature>
<dbReference type="FunFam" id="3.30.200.20:FF:000004">
    <property type="entry name" value="Calcium-dependent protein kinase 1"/>
    <property type="match status" value="1"/>
</dbReference>
<dbReference type="Gene3D" id="1.10.238.10">
    <property type="entry name" value="EF-hand"/>
    <property type="match status" value="1"/>
</dbReference>
<keyword evidence="5" id="KW-0677">Repeat</keyword>
<keyword evidence="3" id="KW-0808">Transferase</keyword>
<keyword evidence="8" id="KW-0106">Calcium</keyword>
<feature type="binding site" evidence="13">
    <location>
        <position position="188"/>
    </location>
    <ligand>
        <name>ATP</name>
        <dbReference type="ChEBI" id="CHEBI:30616"/>
    </ligand>
</feature>
<dbReference type="FunFam" id="1.10.238.10:FF:000015">
    <property type="entry name" value="Calcium-dependent protein kinase 1"/>
    <property type="match status" value="1"/>
</dbReference>
<dbReference type="OrthoDB" id="40902at2759"/>
<dbReference type="EMBL" id="JACEFO010003320">
    <property type="protein sequence ID" value="KAF8641427.1"/>
    <property type="molecule type" value="Genomic_DNA"/>
</dbReference>
<dbReference type="GO" id="GO:0005509">
    <property type="term" value="F:calcium ion binding"/>
    <property type="evidence" value="ECO:0007669"/>
    <property type="project" value="InterPro"/>
</dbReference>
<dbReference type="PANTHER" id="PTHR24349">
    <property type="entry name" value="SERINE/THREONINE-PROTEIN KINASE"/>
    <property type="match status" value="1"/>
</dbReference>
<dbReference type="InterPro" id="IPR011009">
    <property type="entry name" value="Kinase-like_dom_sf"/>
</dbReference>
<reference evidence="17" key="1">
    <citation type="submission" date="2020-07" db="EMBL/GenBank/DDBJ databases">
        <title>Genome sequence and genetic diversity analysis of an under-domesticated orphan crop, white fonio (Digitaria exilis).</title>
        <authorList>
            <person name="Bennetzen J.L."/>
            <person name="Chen S."/>
            <person name="Ma X."/>
            <person name="Wang X."/>
            <person name="Yssel A.E.J."/>
            <person name="Chaluvadi S.R."/>
            <person name="Johnson M."/>
            <person name="Gangashetty P."/>
            <person name="Hamidou F."/>
            <person name="Sanogo M.D."/>
            <person name="Zwaenepoel A."/>
            <person name="Wallace J."/>
            <person name="Van De Peer Y."/>
            <person name="Van Deynze A."/>
        </authorList>
    </citation>
    <scope>NUCLEOTIDE SEQUENCE</scope>
    <source>
        <tissue evidence="17">Leaves</tissue>
    </source>
</reference>
<feature type="compositionally biased region" description="Pro residues" evidence="14">
    <location>
        <begin position="78"/>
        <end position="101"/>
    </location>
</feature>
<dbReference type="GO" id="GO:0005524">
    <property type="term" value="F:ATP binding"/>
    <property type="evidence" value="ECO:0007669"/>
    <property type="project" value="UniProtKB-UniRule"/>
</dbReference>
<feature type="region of interest" description="Disordered" evidence="14">
    <location>
        <begin position="16"/>
        <end position="133"/>
    </location>
</feature>
<keyword evidence="4" id="KW-0479">Metal-binding</keyword>
<dbReference type="SUPFAM" id="SSF56112">
    <property type="entry name" value="Protein kinase-like (PK-like)"/>
    <property type="match status" value="1"/>
</dbReference>
<evidence type="ECO:0000256" key="10">
    <source>
        <dbReference type="ARBA" id="ARBA00024334"/>
    </source>
</evidence>
<gene>
    <name evidence="17" type="ORF">HU200_067837</name>
</gene>
<evidence type="ECO:0000313" key="17">
    <source>
        <dbReference type="EMBL" id="KAF8641427.1"/>
    </source>
</evidence>
<dbReference type="CDD" id="cd05117">
    <property type="entry name" value="STKc_CAMK"/>
    <property type="match status" value="1"/>
</dbReference>
<feature type="domain" description="EF-hand" evidence="16">
    <location>
        <begin position="510"/>
        <end position="545"/>
    </location>
</feature>
<dbReference type="AlphaFoldDB" id="A0A834ZVL3"/>
<dbReference type="Proteomes" id="UP000636709">
    <property type="component" value="Unassembled WGS sequence"/>
</dbReference>
<dbReference type="GO" id="GO:0004674">
    <property type="term" value="F:protein serine/threonine kinase activity"/>
    <property type="evidence" value="ECO:0007669"/>
    <property type="project" value="UniProtKB-KW"/>
</dbReference>
<feature type="compositionally biased region" description="Low complexity" evidence="14">
    <location>
        <begin position="24"/>
        <end position="53"/>
    </location>
</feature>
<evidence type="ECO:0000256" key="4">
    <source>
        <dbReference type="ARBA" id="ARBA00022723"/>
    </source>
</evidence>
<evidence type="ECO:0000256" key="11">
    <source>
        <dbReference type="ARBA" id="ARBA00047899"/>
    </source>
</evidence>
<evidence type="ECO:0000313" key="18">
    <source>
        <dbReference type="Proteomes" id="UP000636709"/>
    </source>
</evidence>
<evidence type="ECO:0000256" key="5">
    <source>
        <dbReference type="ARBA" id="ARBA00022737"/>
    </source>
</evidence>
<evidence type="ECO:0000256" key="1">
    <source>
        <dbReference type="ARBA" id="ARBA00012513"/>
    </source>
</evidence>
<dbReference type="PROSITE" id="PS00107">
    <property type="entry name" value="PROTEIN_KINASE_ATP"/>
    <property type="match status" value="1"/>
</dbReference>
<dbReference type="SUPFAM" id="SSF47473">
    <property type="entry name" value="EF-hand"/>
    <property type="match status" value="1"/>
</dbReference>
<evidence type="ECO:0000256" key="12">
    <source>
        <dbReference type="ARBA" id="ARBA00048679"/>
    </source>
</evidence>
<comment type="caution">
    <text evidence="17">The sequence shown here is derived from an EMBL/GenBank/DDBJ whole genome shotgun (WGS) entry which is preliminary data.</text>
</comment>
<feature type="compositionally biased region" description="Low complexity" evidence="14">
    <location>
        <begin position="102"/>
        <end position="122"/>
    </location>
</feature>
<evidence type="ECO:0000259" key="15">
    <source>
        <dbReference type="PROSITE" id="PS50011"/>
    </source>
</evidence>
<accession>A0A834ZVL3</accession>
<dbReference type="InterPro" id="IPR002048">
    <property type="entry name" value="EF_hand_dom"/>
</dbReference>
<evidence type="ECO:0000256" key="8">
    <source>
        <dbReference type="ARBA" id="ARBA00022837"/>
    </source>
</evidence>
<dbReference type="Pfam" id="PF13499">
    <property type="entry name" value="EF-hand_7"/>
    <property type="match status" value="2"/>
</dbReference>
<evidence type="ECO:0000256" key="7">
    <source>
        <dbReference type="ARBA" id="ARBA00022777"/>
    </source>
</evidence>
<dbReference type="EC" id="2.7.11.1" evidence="1"/>
<comment type="similarity">
    <text evidence="10">Belongs to the protein kinase superfamily. Ser/Thr protein kinase family. CDPK subfamily.</text>
</comment>
<dbReference type="CDD" id="cd00051">
    <property type="entry name" value="EFh"/>
    <property type="match status" value="2"/>
</dbReference>
<feature type="compositionally biased region" description="Basic residues" evidence="14">
    <location>
        <begin position="123"/>
        <end position="132"/>
    </location>
</feature>
<evidence type="ECO:0000256" key="9">
    <source>
        <dbReference type="ARBA" id="ARBA00022840"/>
    </source>
</evidence>
<dbReference type="PROSITE" id="PS00108">
    <property type="entry name" value="PROTEIN_KINASE_ST"/>
    <property type="match status" value="1"/>
</dbReference>
<evidence type="ECO:0000259" key="16">
    <source>
        <dbReference type="PROSITE" id="PS50222"/>
    </source>
</evidence>
<evidence type="ECO:0000256" key="6">
    <source>
        <dbReference type="ARBA" id="ARBA00022741"/>
    </source>
</evidence>
<evidence type="ECO:0000256" key="3">
    <source>
        <dbReference type="ARBA" id="ARBA00022679"/>
    </source>
</evidence>
<evidence type="ECO:0000256" key="13">
    <source>
        <dbReference type="PROSITE-ProRule" id="PRU10141"/>
    </source>
</evidence>
<keyword evidence="6 13" id="KW-0547">Nucleotide-binding</keyword>
<evidence type="ECO:0000256" key="2">
    <source>
        <dbReference type="ARBA" id="ARBA00022527"/>
    </source>
</evidence>
<keyword evidence="9 13" id="KW-0067">ATP-binding</keyword>
<keyword evidence="18" id="KW-1185">Reference proteome</keyword>
<comment type="catalytic activity">
    <reaction evidence="11">
        <text>L-threonyl-[protein] + ATP = O-phospho-L-threonyl-[protein] + ADP + H(+)</text>
        <dbReference type="Rhea" id="RHEA:46608"/>
        <dbReference type="Rhea" id="RHEA-COMP:11060"/>
        <dbReference type="Rhea" id="RHEA-COMP:11605"/>
        <dbReference type="ChEBI" id="CHEBI:15378"/>
        <dbReference type="ChEBI" id="CHEBI:30013"/>
        <dbReference type="ChEBI" id="CHEBI:30616"/>
        <dbReference type="ChEBI" id="CHEBI:61977"/>
        <dbReference type="ChEBI" id="CHEBI:456216"/>
        <dbReference type="EC" id="2.7.11.1"/>
    </reaction>
</comment>
<dbReference type="Gene3D" id="1.10.510.10">
    <property type="entry name" value="Transferase(Phosphotransferase) domain 1"/>
    <property type="match status" value="1"/>
</dbReference>
<evidence type="ECO:0000256" key="14">
    <source>
        <dbReference type="SAM" id="MobiDB-lite"/>
    </source>
</evidence>
<dbReference type="SMART" id="SM00054">
    <property type="entry name" value="EFh"/>
    <property type="match status" value="4"/>
</dbReference>
<dbReference type="FunFam" id="1.10.510.10:FF:001294">
    <property type="entry name" value="CDPK-related kinase 3"/>
    <property type="match status" value="1"/>
</dbReference>
<dbReference type="PROSITE" id="PS00018">
    <property type="entry name" value="EF_HAND_1"/>
    <property type="match status" value="4"/>
</dbReference>
<proteinExistence type="inferred from homology"/>
<feature type="domain" description="Protein kinase" evidence="15">
    <location>
        <begin position="155"/>
        <end position="395"/>
    </location>
</feature>
<keyword evidence="7" id="KW-0418">Kinase</keyword>
<dbReference type="InterPro" id="IPR018247">
    <property type="entry name" value="EF_Hand_1_Ca_BS"/>
</dbReference>
<dbReference type="InterPro" id="IPR050205">
    <property type="entry name" value="CDPK_Ser/Thr_kinases"/>
</dbReference>
<dbReference type="Pfam" id="PF00069">
    <property type="entry name" value="Pkinase"/>
    <property type="match status" value="1"/>
</dbReference>
<dbReference type="InterPro" id="IPR000719">
    <property type="entry name" value="Prot_kinase_dom"/>
</dbReference>
<dbReference type="InterPro" id="IPR017441">
    <property type="entry name" value="Protein_kinase_ATP_BS"/>
</dbReference>
<comment type="catalytic activity">
    <reaction evidence="12">
        <text>L-seryl-[protein] + ATP = O-phospho-L-seryl-[protein] + ADP + H(+)</text>
        <dbReference type="Rhea" id="RHEA:17989"/>
        <dbReference type="Rhea" id="RHEA-COMP:9863"/>
        <dbReference type="Rhea" id="RHEA-COMP:11604"/>
        <dbReference type="ChEBI" id="CHEBI:15378"/>
        <dbReference type="ChEBI" id="CHEBI:29999"/>
        <dbReference type="ChEBI" id="CHEBI:30616"/>
        <dbReference type="ChEBI" id="CHEBI:83421"/>
        <dbReference type="ChEBI" id="CHEBI:456216"/>
        <dbReference type="EC" id="2.7.11.1"/>
    </reaction>
</comment>
<feature type="domain" description="EF-hand" evidence="16">
    <location>
        <begin position="438"/>
        <end position="473"/>
    </location>
</feature>